<sequence>MDKAFDAVLQSEVDAAVIAKSSYCFLGERFRYQCLCCGEEVYLAAADSSERSPHFRHRKGNNDTECEQYLGQLDTVEHLILLRKHKQGHIEFYFNRDRMTFEICASFTEEELQAYEKENNRLMVSSKYCTDPFLSIPLSKEVFVPGRKSYFTITEFSTQYIVSFDSGVNSYTYQDVMRDMKKINIFRVRMQDEHCRHQTSSLLYTNTEYIGISEYEETMQELSTLEYITSEELFSFVTENRVFYGLKFSVQQAEFSVRYFFQKHDYQIETSESFSILWPPIYVRNSCSICTGDTVYVHPSFELIPYGNINVDDVFVREINRDVLKLHVDDEIIIHEKNIDICIQKERELVRETVLEEPVVIYSDRYTVPDQYDYFLFDQNGCTRLIPGSNIYLSESDRIVGYKNGHIKAYVYACSKEKMDTGQLINDIVKYHPQSEIFEPDDFMDVTTDEIVLAYLENCYRSRRINTVVKQYIKEGLL</sequence>
<proteinExistence type="predicted"/>
<gene>
    <name evidence="1" type="ORF">E5357_15395</name>
</gene>
<evidence type="ECO:0000313" key="2">
    <source>
        <dbReference type="Proteomes" id="UP000307720"/>
    </source>
</evidence>
<accession>A0AC61QVB7</accession>
<protein>
    <submittedName>
        <fullName evidence="1">Uncharacterized protein</fullName>
    </submittedName>
</protein>
<dbReference type="Proteomes" id="UP000307720">
    <property type="component" value="Unassembled WGS sequence"/>
</dbReference>
<dbReference type="EMBL" id="SRZB01000052">
    <property type="protein sequence ID" value="TGX96667.1"/>
    <property type="molecule type" value="Genomic_DNA"/>
</dbReference>
<comment type="caution">
    <text evidence="1">The sequence shown here is derived from an EMBL/GenBank/DDBJ whole genome shotgun (WGS) entry which is preliminary data.</text>
</comment>
<organism evidence="1 2">
    <name type="scientific">Hominisplanchenecus murintestinalis</name>
    <dbReference type="NCBI Taxonomy" id="2941517"/>
    <lineage>
        <taxon>Bacteria</taxon>
        <taxon>Bacillati</taxon>
        <taxon>Bacillota</taxon>
        <taxon>Clostridia</taxon>
        <taxon>Lachnospirales</taxon>
        <taxon>Lachnospiraceae</taxon>
        <taxon>Hominisplanchenecus</taxon>
    </lineage>
</organism>
<keyword evidence="2" id="KW-1185">Reference proteome</keyword>
<evidence type="ECO:0000313" key="1">
    <source>
        <dbReference type="EMBL" id="TGX96667.1"/>
    </source>
</evidence>
<reference evidence="1" key="1">
    <citation type="submission" date="2019-04" db="EMBL/GenBank/DDBJ databases">
        <title>Microbes associate with the intestines of laboratory mice.</title>
        <authorList>
            <person name="Navarre W."/>
            <person name="Wong E."/>
            <person name="Huang K."/>
            <person name="Tropini C."/>
            <person name="Ng K."/>
            <person name="Yu B."/>
        </authorList>
    </citation>
    <scope>NUCLEOTIDE SEQUENCE</scope>
    <source>
        <strain evidence="1">NM72_1-8</strain>
    </source>
</reference>
<name>A0AC61QVB7_9FIRM</name>